<dbReference type="EMBL" id="VGJX01000966">
    <property type="protein sequence ID" value="MBM3276315.1"/>
    <property type="molecule type" value="Genomic_DNA"/>
</dbReference>
<organism evidence="4 5">
    <name type="scientific">Candidatus Tanganyikabacteria bacterium</name>
    <dbReference type="NCBI Taxonomy" id="2961651"/>
    <lineage>
        <taxon>Bacteria</taxon>
        <taxon>Bacillati</taxon>
        <taxon>Candidatus Sericytochromatia</taxon>
        <taxon>Candidatus Tanganyikabacteria</taxon>
    </lineage>
</organism>
<dbReference type="PANTHER" id="PTHR44591:SF23">
    <property type="entry name" value="CHEY SUBFAMILY"/>
    <property type="match status" value="1"/>
</dbReference>
<evidence type="ECO:0000256" key="1">
    <source>
        <dbReference type="ARBA" id="ARBA00022553"/>
    </source>
</evidence>
<accession>A0A937X909</accession>
<keyword evidence="1 2" id="KW-0597">Phosphoprotein</keyword>
<comment type="caution">
    <text evidence="4">The sequence shown here is derived from an EMBL/GenBank/DDBJ whole genome shotgun (WGS) entry which is preliminary data.</text>
</comment>
<gene>
    <name evidence="4" type="ORF">FJZ00_14270</name>
</gene>
<dbReference type="SUPFAM" id="SSF52172">
    <property type="entry name" value="CheY-like"/>
    <property type="match status" value="1"/>
</dbReference>
<sequence>MRVLIVEDERITLNAIKLIVESAGHQALLADRSEEGLQLARSEHPEVALVDIKMKESAFDGLELIRRLRSDEATCKTVIIAHTASVSPPSIAAAMQAGANDVLRKPFRQAELLDIIKRNLVK</sequence>
<dbReference type="InterPro" id="IPR011006">
    <property type="entry name" value="CheY-like_superfamily"/>
</dbReference>
<protein>
    <submittedName>
        <fullName evidence="4">Response regulator</fullName>
    </submittedName>
</protein>
<dbReference type="AlphaFoldDB" id="A0A937X909"/>
<dbReference type="PANTHER" id="PTHR44591">
    <property type="entry name" value="STRESS RESPONSE REGULATOR PROTEIN 1"/>
    <property type="match status" value="1"/>
</dbReference>
<evidence type="ECO:0000313" key="5">
    <source>
        <dbReference type="Proteomes" id="UP000703893"/>
    </source>
</evidence>
<evidence type="ECO:0000259" key="3">
    <source>
        <dbReference type="PROSITE" id="PS50110"/>
    </source>
</evidence>
<feature type="domain" description="Response regulatory" evidence="3">
    <location>
        <begin position="2"/>
        <end position="120"/>
    </location>
</feature>
<name>A0A937X909_9BACT</name>
<dbReference type="Gene3D" id="3.40.50.2300">
    <property type="match status" value="1"/>
</dbReference>
<reference evidence="4 5" key="1">
    <citation type="submission" date="2019-03" db="EMBL/GenBank/DDBJ databases">
        <title>Lake Tanganyika Metagenome-Assembled Genomes (MAGs).</title>
        <authorList>
            <person name="Tran P."/>
        </authorList>
    </citation>
    <scope>NUCLEOTIDE SEQUENCE [LARGE SCALE GENOMIC DNA]</scope>
    <source>
        <strain evidence="4">K_DeepCast_65m_m2_236</strain>
    </source>
</reference>
<dbReference type="CDD" id="cd17546">
    <property type="entry name" value="REC_hyHK_CKI1_RcsC-like"/>
    <property type="match status" value="1"/>
</dbReference>
<dbReference type="Proteomes" id="UP000703893">
    <property type="component" value="Unassembled WGS sequence"/>
</dbReference>
<feature type="modified residue" description="4-aspartylphosphate" evidence="2">
    <location>
        <position position="51"/>
    </location>
</feature>
<dbReference type="InterPro" id="IPR050595">
    <property type="entry name" value="Bact_response_regulator"/>
</dbReference>
<dbReference type="Pfam" id="PF00072">
    <property type="entry name" value="Response_reg"/>
    <property type="match status" value="1"/>
</dbReference>
<dbReference type="PROSITE" id="PS50110">
    <property type="entry name" value="RESPONSE_REGULATORY"/>
    <property type="match status" value="1"/>
</dbReference>
<evidence type="ECO:0000256" key="2">
    <source>
        <dbReference type="PROSITE-ProRule" id="PRU00169"/>
    </source>
</evidence>
<dbReference type="SMART" id="SM00448">
    <property type="entry name" value="REC"/>
    <property type="match status" value="1"/>
</dbReference>
<dbReference type="InterPro" id="IPR001789">
    <property type="entry name" value="Sig_transdc_resp-reg_receiver"/>
</dbReference>
<proteinExistence type="predicted"/>
<dbReference type="GO" id="GO:0000160">
    <property type="term" value="P:phosphorelay signal transduction system"/>
    <property type="evidence" value="ECO:0007669"/>
    <property type="project" value="InterPro"/>
</dbReference>
<evidence type="ECO:0000313" key="4">
    <source>
        <dbReference type="EMBL" id="MBM3276315.1"/>
    </source>
</evidence>